<reference evidence="1" key="1">
    <citation type="journal article" date="2020" name="BMC Genomics">
        <title>Correction to: Identification and distribution of gene clusters required for synthesis of sphingolipid metabolism inhibitors in diverse species of the filamentous fungus Fusarium.</title>
        <authorList>
            <person name="Kim H.S."/>
            <person name="Lohmar J.M."/>
            <person name="Busman M."/>
            <person name="Brown D.W."/>
            <person name="Naumann T.A."/>
            <person name="Divon H.H."/>
            <person name="Lysoe E."/>
            <person name="Uhlig S."/>
            <person name="Proctor R.H."/>
        </authorList>
    </citation>
    <scope>NUCLEOTIDE SEQUENCE</scope>
    <source>
        <strain evidence="1">NRRL 45417</strain>
    </source>
</reference>
<gene>
    <name evidence="1" type="ORF">FGADI_11549</name>
</gene>
<accession>A0A8H4WQ51</accession>
<dbReference type="OrthoDB" id="5047692at2759"/>
<dbReference type="AlphaFoldDB" id="A0A8H4WQ51"/>
<dbReference type="Proteomes" id="UP000604273">
    <property type="component" value="Unassembled WGS sequence"/>
</dbReference>
<protein>
    <submittedName>
        <fullName evidence="1">Uncharacterized protein</fullName>
    </submittedName>
</protein>
<keyword evidence="2" id="KW-1185">Reference proteome</keyword>
<evidence type="ECO:0000313" key="1">
    <source>
        <dbReference type="EMBL" id="KAF4945976.1"/>
    </source>
</evidence>
<name>A0A8H4WQ51_9HYPO</name>
<organism evidence="1 2">
    <name type="scientific">Fusarium gaditjirri</name>
    <dbReference type="NCBI Taxonomy" id="282569"/>
    <lineage>
        <taxon>Eukaryota</taxon>
        <taxon>Fungi</taxon>
        <taxon>Dikarya</taxon>
        <taxon>Ascomycota</taxon>
        <taxon>Pezizomycotina</taxon>
        <taxon>Sordariomycetes</taxon>
        <taxon>Hypocreomycetidae</taxon>
        <taxon>Hypocreales</taxon>
        <taxon>Nectriaceae</taxon>
        <taxon>Fusarium</taxon>
        <taxon>Fusarium nisikadoi species complex</taxon>
    </lineage>
</organism>
<evidence type="ECO:0000313" key="2">
    <source>
        <dbReference type="Proteomes" id="UP000604273"/>
    </source>
</evidence>
<reference evidence="1" key="2">
    <citation type="submission" date="2020-05" db="EMBL/GenBank/DDBJ databases">
        <authorList>
            <person name="Kim H.-S."/>
            <person name="Proctor R.H."/>
            <person name="Brown D.W."/>
        </authorList>
    </citation>
    <scope>NUCLEOTIDE SEQUENCE</scope>
    <source>
        <strain evidence="1">NRRL 45417</strain>
    </source>
</reference>
<dbReference type="EMBL" id="JABFAI010000343">
    <property type="protein sequence ID" value="KAF4945976.1"/>
    <property type="molecule type" value="Genomic_DNA"/>
</dbReference>
<proteinExistence type="predicted"/>
<comment type="caution">
    <text evidence="1">The sequence shown here is derived from an EMBL/GenBank/DDBJ whole genome shotgun (WGS) entry which is preliminary data.</text>
</comment>
<sequence length="959" mass="104361">MSSPAVKQADADLWLAYGIKLKNALSQSPVLGSGIRFYIAPLSAAGIAAGKNIDEAIKNNGVYSVGDALLDLDHPVFLPSRQSYFQRCLSYCGSVDLGLQQSDKNPGAVVRYHTAQKNENDALKDFTNAKNEALEEWKKEKINGLTTDSFGVWVINNYPKYGQTKARNDSATAACAAAAAAMDGPKAAMVGRYLSALNAADGSMVIDGYTMACSTASADQIQAGQAGTAVGTFAMPSYMTDPQYGGIVDGWINTYPQNKKNPKTFTFTTSDASKSSWSELGYSDSEVEVTDYYCCFFSVTYYEHDQTVTKNFSAEEYKSDMEVTITATGIGTFKIEPGKWNPGELAGMPIVDNADPNLRKPMAYINKAVLAYGVGMTIKLSSSSCSTISSYLQKASSTGGYATIFGFNIGLGGNDSYQTSTTTFDQVKSASSSTTITIPPSDNAYPTLLAAFVHAEVDTGQEIVFTLNTSPAKAVTIVMSATKSEVEPADAELWHAYLRAISDYFPFSDKSNGSRIYTAPLTSFGVTIGMAIDPVILNNDVFRLGDLMLPPDSPLFVPRLSYSQRLRRYLEAVSISPGRQDPTTLARLQKARKRLDQATKDFIKLRREAYGSYLSDPVHGQHPTGATITEAEALFDSWVKTFYPAYQLASIRMDATSQEAYDASVDYYGPQAAALWKDKAQLNQAFQPDVANAPYNMPTSTAQVTEEEVVGTVATTLLPRRDIVYRPRYNIDARFSVQALNWAINAHNGKNKPLKITFHSTSHAKLAERPSNWKDLGFSRVSLGKHDEVAPLVPLFTAQTHEMPNSTERPTYRVGVGGESTSVTVEITGSDAAVFPISPDQSWDIPDIKTKYPKLQADAPKDLSQPVVLVTHVFLGYQISITMTLDKSTFEQIDEGIGKCQKYGGTANLFGLLLGPRSTDSMVGFEQVERDPTVNRITIPPRDNAQLTLIGLMGMELAV</sequence>